<dbReference type="Proteomes" id="UP000031014">
    <property type="component" value="Unassembled WGS sequence"/>
</dbReference>
<name>A0A0A8X954_MESS1</name>
<dbReference type="Pfam" id="PF13349">
    <property type="entry name" value="DUF4097"/>
    <property type="match status" value="1"/>
</dbReference>
<dbReference type="InterPro" id="IPR053959">
    <property type="entry name" value="YvlB/LiaX_N"/>
</dbReference>
<dbReference type="EMBL" id="BASE01000095">
    <property type="protein sequence ID" value="GAM15809.1"/>
    <property type="molecule type" value="Genomic_DNA"/>
</dbReference>
<dbReference type="RefSeq" id="WP_041967434.1">
    <property type="nucleotide sequence ID" value="NZ_BASE01000095.1"/>
</dbReference>
<dbReference type="AlphaFoldDB" id="A0A0A8X954"/>
<dbReference type="InterPro" id="IPR052027">
    <property type="entry name" value="PspC"/>
</dbReference>
<protein>
    <submittedName>
        <fullName evidence="3">Uncharacterized protein</fullName>
    </submittedName>
</protein>
<dbReference type="PIRSF" id="PIRSF012569">
    <property type="entry name" value="UCP012569"/>
    <property type="match status" value="1"/>
</dbReference>
<dbReference type="InterPro" id="IPR025164">
    <property type="entry name" value="Toastrack_DUF4097"/>
</dbReference>
<dbReference type="InterPro" id="IPR016599">
    <property type="entry name" value="UCP012569"/>
</dbReference>
<dbReference type="PANTHER" id="PTHR33885:SF4">
    <property type="entry name" value="LMO2487 PROTEIN"/>
    <property type="match status" value="1"/>
</dbReference>
<evidence type="ECO:0000259" key="1">
    <source>
        <dbReference type="Pfam" id="PF13349"/>
    </source>
</evidence>
<evidence type="ECO:0000259" key="2">
    <source>
        <dbReference type="Pfam" id="PF22746"/>
    </source>
</evidence>
<dbReference type="PANTHER" id="PTHR33885">
    <property type="entry name" value="PHAGE SHOCK PROTEIN C"/>
    <property type="match status" value="1"/>
</dbReference>
<organism evidence="3 4">
    <name type="scientific">Mesobacillus selenatarsenatis (strain DSM 18680 / JCM 14380 / FERM P-15431 / SF-1)</name>
    <dbReference type="NCBI Taxonomy" id="1321606"/>
    <lineage>
        <taxon>Bacteria</taxon>
        <taxon>Bacillati</taxon>
        <taxon>Bacillota</taxon>
        <taxon>Bacilli</taxon>
        <taxon>Bacillales</taxon>
        <taxon>Bacillaceae</taxon>
        <taxon>Mesobacillus</taxon>
    </lineage>
</organism>
<accession>A0A0A8X954</accession>
<evidence type="ECO:0000313" key="3">
    <source>
        <dbReference type="EMBL" id="GAM15809.1"/>
    </source>
</evidence>
<dbReference type="OrthoDB" id="2240743at2"/>
<gene>
    <name evidence="3" type="ORF">SAMD00020551_3967</name>
</gene>
<feature type="domain" description="DUF4097" evidence="1">
    <location>
        <begin position="129"/>
        <end position="337"/>
    </location>
</feature>
<evidence type="ECO:0000313" key="4">
    <source>
        <dbReference type="Proteomes" id="UP000031014"/>
    </source>
</evidence>
<dbReference type="Pfam" id="PF22746">
    <property type="entry name" value="SHOCT-like_DUF2089-C"/>
    <property type="match status" value="1"/>
</dbReference>
<comment type="caution">
    <text evidence="3">The sequence shown here is derived from an EMBL/GenBank/DDBJ whole genome shotgun (WGS) entry which is preliminary data.</text>
</comment>
<keyword evidence="4" id="KW-1185">Reference proteome</keyword>
<proteinExistence type="predicted"/>
<sequence length="369" mass="41660">MKEERKRILKLVEEGKMTVDEALFLIEQLEQGKTPQQENSTYLSTDVKFEEAKKEEFKKEDFNTYKFNSMKDKVLDFVDSAFKKIKDFDLDLNFGQSVDISHIFQQGDAYLNQVDIDMANGSVKVVPWEQKDVRIECSAKVYRVENQDEARRKFLEDAIFTIENQKLRFSVQQKWMKVDAVIHIPKEEYENVRIRLFNGSIEGENLTVKDCRAKTANGKVLLGNLECGKLETETANGTINISRSAIKNLEAETINGAIKADGSFDNVDLQSFNGNVTCTVNNNDCESVEVKATTGSIEVFLPEKTPASGELKSNLGGFTIELDGIQVVEEKSDMVQKNLRFKPADSGQKAVRLHADTKTGSITVKKLIQ</sequence>
<reference evidence="3 4" key="1">
    <citation type="submission" date="2013-06" db="EMBL/GenBank/DDBJ databases">
        <title>Whole genome shotgun sequence of Bacillus selenatarsenatis SF-1.</title>
        <authorList>
            <person name="Kuroda M."/>
            <person name="Sei K."/>
            <person name="Yamashita M."/>
            <person name="Ike M."/>
        </authorList>
    </citation>
    <scope>NUCLEOTIDE SEQUENCE [LARGE SCALE GENOMIC DNA]</scope>
    <source>
        <strain evidence="3 4">SF-1</strain>
    </source>
</reference>
<feature type="domain" description="YvlB/LiaX N-terminal" evidence="2">
    <location>
        <begin position="3"/>
        <end position="33"/>
    </location>
</feature>
<dbReference type="STRING" id="1321606.SAMD00020551_3967"/>